<dbReference type="InterPro" id="IPR036108">
    <property type="entry name" value="4pyrrol_syn_uPrphyn_synt_sf"/>
</dbReference>
<dbReference type="RefSeq" id="WP_083581321.1">
    <property type="nucleotide sequence ID" value="NZ_FOHL01000006.1"/>
</dbReference>
<evidence type="ECO:0000313" key="2">
    <source>
        <dbReference type="EMBL" id="SHN69525.1"/>
    </source>
</evidence>
<dbReference type="STRING" id="1189325.SAMN04488119_106123"/>
<dbReference type="GO" id="GO:0033014">
    <property type="term" value="P:tetrapyrrole biosynthetic process"/>
    <property type="evidence" value="ECO:0007669"/>
    <property type="project" value="InterPro"/>
</dbReference>
<sequence length="252" mass="25205">MRAPPLLVVRARPEAERDAEALSALGWRAIPCPVSRFVPTAEAPDWASARALALTSAKALRAVRPCAGALALPVWCVGPATAAAARAAGFRDVREGGGDGAALAARMLAAGERGPVLHLRGAEARAEPARSLRAAGVEVIEAVVYRMQACEALPEPALRALAEGGASAAVYSPRGAALLAQLAAGQAGAARLAGAARQGGAARLAGAAAISPAAAAPLAPLAPGLVEIAARPDGAAMRDAAARLLDRIRASR</sequence>
<protein>
    <submittedName>
        <fullName evidence="2">Uroporphyrinogen-III synthase</fullName>
    </submittedName>
</protein>
<evidence type="ECO:0000313" key="3">
    <source>
        <dbReference type="Proteomes" id="UP000184066"/>
    </source>
</evidence>
<evidence type="ECO:0000259" key="1">
    <source>
        <dbReference type="Pfam" id="PF02602"/>
    </source>
</evidence>
<dbReference type="Proteomes" id="UP000184066">
    <property type="component" value="Unassembled WGS sequence"/>
</dbReference>
<dbReference type="SUPFAM" id="SSF69618">
    <property type="entry name" value="HemD-like"/>
    <property type="match status" value="1"/>
</dbReference>
<dbReference type="EMBL" id="FRDL01000006">
    <property type="protein sequence ID" value="SHN69525.1"/>
    <property type="molecule type" value="Genomic_DNA"/>
</dbReference>
<proteinExistence type="predicted"/>
<dbReference type="Gene3D" id="3.40.50.10090">
    <property type="match status" value="2"/>
</dbReference>
<dbReference type="AlphaFoldDB" id="A0A1M7TFN7"/>
<accession>A0A1M7TFN7</accession>
<feature type="domain" description="Tetrapyrrole biosynthesis uroporphyrinogen III synthase" evidence="1">
    <location>
        <begin position="19"/>
        <end position="235"/>
    </location>
</feature>
<dbReference type="InterPro" id="IPR003754">
    <property type="entry name" value="4pyrrol_synth_uPrphyn_synth"/>
</dbReference>
<keyword evidence="3" id="KW-1185">Reference proteome</keyword>
<dbReference type="OrthoDB" id="7163809at2"/>
<name>A0A1M7TFN7_9RHOB</name>
<organism evidence="2 3">
    <name type="scientific">Oceanicella actignis</name>
    <dbReference type="NCBI Taxonomy" id="1189325"/>
    <lineage>
        <taxon>Bacteria</taxon>
        <taxon>Pseudomonadati</taxon>
        <taxon>Pseudomonadota</taxon>
        <taxon>Alphaproteobacteria</taxon>
        <taxon>Rhodobacterales</taxon>
        <taxon>Paracoccaceae</taxon>
        <taxon>Oceanicella</taxon>
    </lineage>
</organism>
<gene>
    <name evidence="2" type="ORF">SAMN05216200_10680</name>
</gene>
<dbReference type="Pfam" id="PF02602">
    <property type="entry name" value="HEM4"/>
    <property type="match status" value="1"/>
</dbReference>
<dbReference type="GO" id="GO:0004852">
    <property type="term" value="F:uroporphyrinogen-III synthase activity"/>
    <property type="evidence" value="ECO:0007669"/>
    <property type="project" value="InterPro"/>
</dbReference>
<reference evidence="2 3" key="1">
    <citation type="submission" date="2016-12" db="EMBL/GenBank/DDBJ databases">
        <authorList>
            <person name="Song W.-J."/>
            <person name="Kurnit D.M."/>
        </authorList>
    </citation>
    <scope>NUCLEOTIDE SEQUENCE [LARGE SCALE GENOMIC DNA]</scope>
    <source>
        <strain evidence="2 3">CGMCC 1.10808</strain>
    </source>
</reference>